<dbReference type="Gene3D" id="3.40.50.450">
    <property type="match status" value="1"/>
</dbReference>
<keyword evidence="4" id="KW-1185">Reference proteome</keyword>
<evidence type="ECO:0000313" key="3">
    <source>
        <dbReference type="EMBL" id="WDF83365.1"/>
    </source>
</evidence>
<dbReference type="EMBL" id="CP117884">
    <property type="protein sequence ID" value="WDF83365.1"/>
    <property type="molecule type" value="Genomic_DNA"/>
</dbReference>
<protein>
    <recommendedName>
        <fullName evidence="2">Cytokinin riboside 5'-monophosphate phosphoribohydrolase</fullName>
        <ecNumber evidence="2">3.2.2.n1</ecNumber>
    </recommendedName>
</protein>
<sequence>MKLTVFCGARFGRHHSYEQVANALGWYMGRNGFDLVYGGSQSGIMGVISGAVLAAGGEVTGISPAGMFESEVPRENATYNIVTNDMDERKRKLMEEADAFFVFPGGLGTLEELAQTLSWMAIDLLPVKPIAIFNMNHYYDSLVNMLDVFVQENFASPEVMDHVFISDNFESLLQQVNADASGFEIAAEG</sequence>
<organism evidence="3 4">
    <name type="scientific">Lacticaseibacillus pabuli</name>
    <dbReference type="NCBI Taxonomy" id="3025672"/>
    <lineage>
        <taxon>Bacteria</taxon>
        <taxon>Bacillati</taxon>
        <taxon>Bacillota</taxon>
        <taxon>Bacilli</taxon>
        <taxon>Lactobacillales</taxon>
        <taxon>Lactobacillaceae</taxon>
        <taxon>Lacticaseibacillus</taxon>
    </lineage>
</organism>
<gene>
    <name evidence="3" type="ORF">PQ472_03760</name>
</gene>
<dbReference type="SUPFAM" id="SSF102405">
    <property type="entry name" value="MCP/YpsA-like"/>
    <property type="match status" value="1"/>
</dbReference>
<evidence type="ECO:0000256" key="2">
    <source>
        <dbReference type="RuleBase" id="RU363015"/>
    </source>
</evidence>
<dbReference type="InterPro" id="IPR031100">
    <property type="entry name" value="LOG_fam"/>
</dbReference>
<dbReference type="RefSeq" id="WP_274261474.1">
    <property type="nucleotide sequence ID" value="NZ_CP117884.1"/>
</dbReference>
<accession>A0ABY7WZP7</accession>
<comment type="similarity">
    <text evidence="1 2">Belongs to the LOG family.</text>
</comment>
<evidence type="ECO:0000313" key="4">
    <source>
        <dbReference type="Proteomes" id="UP001220377"/>
    </source>
</evidence>
<dbReference type="NCBIfam" id="TIGR00730">
    <property type="entry name" value="Rossman fold protein, TIGR00730 family"/>
    <property type="match status" value="1"/>
</dbReference>
<dbReference type="PANTHER" id="PTHR31223">
    <property type="entry name" value="LOG FAMILY PROTEIN YJL055W"/>
    <property type="match status" value="1"/>
</dbReference>
<dbReference type="Proteomes" id="UP001220377">
    <property type="component" value="Chromosome"/>
</dbReference>
<dbReference type="PANTHER" id="PTHR31223:SF70">
    <property type="entry name" value="LOG FAMILY PROTEIN YJL055W"/>
    <property type="match status" value="1"/>
</dbReference>
<proteinExistence type="inferred from homology"/>
<dbReference type="InterPro" id="IPR005269">
    <property type="entry name" value="LOG"/>
</dbReference>
<dbReference type="Pfam" id="PF03641">
    <property type="entry name" value="Lysine_decarbox"/>
    <property type="match status" value="1"/>
</dbReference>
<dbReference type="EC" id="3.2.2.n1" evidence="2"/>
<name>A0ABY7WZP7_9LACO</name>
<keyword evidence="2" id="KW-0203">Cytokinin biosynthesis</keyword>
<evidence type="ECO:0000256" key="1">
    <source>
        <dbReference type="ARBA" id="ARBA00006763"/>
    </source>
</evidence>
<keyword evidence="2" id="KW-0378">Hydrolase</keyword>
<reference evidence="3 4" key="1">
    <citation type="submission" date="2023-02" db="EMBL/GenBank/DDBJ databases">
        <title>Genome sequence of Lacticaseibacillus sp. KACC 23028.</title>
        <authorList>
            <person name="Kim S."/>
            <person name="Heo J."/>
            <person name="Kwon S.-W."/>
        </authorList>
    </citation>
    <scope>NUCLEOTIDE SEQUENCE [LARGE SCALE GENOMIC DNA]</scope>
    <source>
        <strain evidence="3 4">KACC 23028</strain>
    </source>
</reference>